<dbReference type="GO" id="GO:0009035">
    <property type="term" value="F:type I site-specific deoxyribonuclease activity"/>
    <property type="evidence" value="ECO:0007669"/>
    <property type="project" value="UniProtKB-EC"/>
</dbReference>
<dbReference type="Proteomes" id="UP000067399">
    <property type="component" value="Chromosome"/>
</dbReference>
<evidence type="ECO:0000256" key="1">
    <source>
        <dbReference type="ARBA" id="ARBA00022747"/>
    </source>
</evidence>
<dbReference type="AlphaFoldDB" id="A0A0P0URM8"/>
<evidence type="ECO:0000313" key="5">
    <source>
        <dbReference type="Proteomes" id="UP000067399"/>
    </source>
</evidence>
<dbReference type="SUPFAM" id="SSF116734">
    <property type="entry name" value="DNA methylase specificity domain"/>
    <property type="match status" value="2"/>
</dbReference>
<dbReference type="GO" id="GO:0003677">
    <property type="term" value="F:DNA binding"/>
    <property type="evidence" value="ECO:0007669"/>
    <property type="project" value="UniProtKB-KW"/>
</dbReference>
<dbReference type="KEGG" id="ebh:BSEPE_0783"/>
<keyword evidence="4" id="KW-0378">Hydrolase</keyword>
<dbReference type="InterPro" id="IPR052021">
    <property type="entry name" value="Type-I_RS_S_subunit"/>
</dbReference>
<proteinExistence type="predicted"/>
<keyword evidence="2" id="KW-0238">DNA-binding</keyword>
<gene>
    <name evidence="4" type="ORF">BSEPE_0783</name>
</gene>
<evidence type="ECO:0000256" key="2">
    <source>
        <dbReference type="ARBA" id="ARBA00023125"/>
    </source>
</evidence>
<accession>A0A0P0URM8</accession>
<dbReference type="PANTHER" id="PTHR30408">
    <property type="entry name" value="TYPE-1 RESTRICTION ENZYME ECOKI SPECIFICITY PROTEIN"/>
    <property type="match status" value="1"/>
</dbReference>
<name>A0A0P0URM8_9GAMM</name>
<dbReference type="InterPro" id="IPR044946">
    <property type="entry name" value="Restrct_endonuc_typeI_TRD_sf"/>
</dbReference>
<keyword evidence="1" id="KW-0680">Restriction system</keyword>
<keyword evidence="3" id="KW-0175">Coiled coil</keyword>
<sequence>MLDGLEIVELRLSEVLEGNDTQRIDSEFFNKKSLYFDKLLKTKKYFYLENVVSGPFGSTLKSHSYLDKGVAFVRVENLKDKFIIKKDTLVYISDENNLLLKNSQLFLNDLVMSKVGNTIGLIARVDEEIGTCNISENNLGIKLLNFIDSEKFYILVYLNSLYSQNLILRRISGNAQPKLNVGDMKKIPIPVVSNSFQLKIQELVKLSQNKIEQSKKFYSEAENLLLTELDLLNFKPSNENIAIKSFSESFEVSGRLDSEYYQPKYDEIIDKVKSTKYDILDNVVNIQKSIEPGSDAYQESGIPFVRVSNITKFGLSSPDIHLSKTLFDDEVLEKLQPKKDTILLSKDGTVGIAYNVKKNTNFITSGALLHLTIKSKYKEKIFSEYLTLILNSLVVQMQSQRDAGGSIIKHWKPSEIGEVLIPIIDSKTQTQIEEKIKKSFKLKEESRQLLELAKKAVEMAIEQDETQAKKLINEQI</sequence>
<dbReference type="STRING" id="1303921.BSEPE_0783"/>
<organism evidence="4 5">
    <name type="scientific">endosymbiont of Bathymodiolus septemdierum str. Myojin knoll</name>
    <dbReference type="NCBI Taxonomy" id="1303921"/>
    <lineage>
        <taxon>Bacteria</taxon>
        <taxon>Pseudomonadati</taxon>
        <taxon>Pseudomonadota</taxon>
        <taxon>Gammaproteobacteria</taxon>
        <taxon>sulfur-oxidizing symbionts</taxon>
    </lineage>
</organism>
<reference evidence="4 5" key="2">
    <citation type="journal article" date="2016" name="ISME J.">
        <title>Heterogeneous composition of key metabolic gene clusters in a vent mussel symbiont population.</title>
        <authorList>
            <person name="Ikuta T."/>
            <person name="Takaki Y."/>
            <person name="Nagai Y."/>
            <person name="Shimamura S."/>
            <person name="Tsuda M."/>
            <person name="Kawagucci S."/>
            <person name="Aoki Y."/>
            <person name="Inoue K."/>
            <person name="Teruya M."/>
            <person name="Satou K."/>
            <person name="Teruya K."/>
            <person name="Shimoji M."/>
            <person name="Tamotsu H."/>
            <person name="Hirano T."/>
            <person name="Maruyama T."/>
            <person name="Yoshida T."/>
        </authorList>
    </citation>
    <scope>NUCLEOTIDE SEQUENCE [LARGE SCALE GENOMIC DNA]</scope>
    <source>
        <strain evidence="4 5">Myojin Knoll</strain>
    </source>
</reference>
<dbReference type="PANTHER" id="PTHR30408:SF12">
    <property type="entry name" value="TYPE I RESTRICTION ENZYME MJAVIII SPECIFICITY SUBUNIT"/>
    <property type="match status" value="1"/>
</dbReference>
<reference evidence="4 5" key="1">
    <citation type="journal article" date="2000" name="Mar. Ecol. Prog. Ser.">
        <title>Phylogenetic characterization of endosymbionts in three hydrothermal vent mussels: influence on host distributions.</title>
        <authorList>
            <person name="Fujiwara Y."/>
            <person name="Takai K."/>
            <person name="Uematsu K."/>
            <person name="Tsuchida S."/>
            <person name="Hunt J.C."/>
            <person name="Hashimoto J."/>
        </authorList>
    </citation>
    <scope>NUCLEOTIDE SEQUENCE [LARGE SCALE GENOMIC DNA]</scope>
    <source>
        <strain evidence="4 5">Myojin Knoll</strain>
    </source>
</reference>
<dbReference type="REBASE" id="127774">
    <property type="entry name" value="S.EbaMkORF784P"/>
</dbReference>
<keyword evidence="5" id="KW-1185">Reference proteome</keyword>
<protein>
    <submittedName>
        <fullName evidence="4">Type I restriction enzyme, S subunit</fullName>
        <ecNumber evidence="4">3.1.21.3</ecNumber>
    </submittedName>
</protein>
<feature type="coiled-coil region" evidence="3">
    <location>
        <begin position="443"/>
        <end position="474"/>
    </location>
</feature>
<evidence type="ECO:0000313" key="4">
    <source>
        <dbReference type="EMBL" id="BAS67776.1"/>
    </source>
</evidence>
<dbReference type="EC" id="3.1.21.3" evidence="4"/>
<dbReference type="GO" id="GO:0009307">
    <property type="term" value="P:DNA restriction-modification system"/>
    <property type="evidence" value="ECO:0007669"/>
    <property type="project" value="UniProtKB-KW"/>
</dbReference>
<dbReference type="EMBL" id="AP013042">
    <property type="protein sequence ID" value="BAS67776.1"/>
    <property type="molecule type" value="Genomic_DNA"/>
</dbReference>
<evidence type="ECO:0000256" key="3">
    <source>
        <dbReference type="SAM" id="Coils"/>
    </source>
</evidence>
<dbReference type="Gene3D" id="3.90.220.20">
    <property type="entry name" value="DNA methylase specificity domains"/>
    <property type="match status" value="2"/>
</dbReference>